<dbReference type="GO" id="GO:0004608">
    <property type="term" value="F:phosphatidylethanolamine N-methyltransferase activity"/>
    <property type="evidence" value="ECO:0007669"/>
    <property type="project" value="UniProtKB-UniRule"/>
</dbReference>
<feature type="transmembrane region" description="Helical" evidence="13">
    <location>
        <begin position="105"/>
        <end position="124"/>
    </location>
</feature>
<protein>
    <recommendedName>
        <fullName evidence="13">Phosphatidylethanolamine N-methyltransferase</fullName>
        <shortName evidence="13">PEAMT</shortName>
        <ecNumber evidence="13">2.1.1.17</ecNumber>
    </recommendedName>
</protein>
<evidence type="ECO:0000256" key="7">
    <source>
        <dbReference type="ARBA" id="ARBA00022824"/>
    </source>
</evidence>
<dbReference type="GO" id="GO:0032259">
    <property type="term" value="P:methylation"/>
    <property type="evidence" value="ECO:0007669"/>
    <property type="project" value="UniProtKB-KW"/>
</dbReference>
<reference evidence="15" key="1">
    <citation type="submission" date="2021-03" db="EMBL/GenBank/DDBJ databases">
        <title>Draft genome sequence of rust myrtle Austropuccinia psidii MF-1, a brazilian biotype.</title>
        <authorList>
            <person name="Quecine M.C."/>
            <person name="Pachon D.M.R."/>
            <person name="Bonatelli M.L."/>
            <person name="Correr F.H."/>
            <person name="Franceschini L.M."/>
            <person name="Leite T.F."/>
            <person name="Margarido G.R.A."/>
            <person name="Almeida C.A."/>
            <person name="Ferrarezi J.A."/>
            <person name="Labate C.A."/>
        </authorList>
    </citation>
    <scope>NUCLEOTIDE SEQUENCE</scope>
    <source>
        <strain evidence="15">MF-1</strain>
    </source>
</reference>
<evidence type="ECO:0000256" key="4">
    <source>
        <dbReference type="ARBA" id="ARBA00022679"/>
    </source>
</evidence>
<keyword evidence="4 13" id="KW-0808">Transferase</keyword>
<sequence length="1095" mass="127119">MNNLPRSSSNENIYSINQNRKPVKTQEETFEKDNKDLQAENSTHSHQPQRDQMEKDEGDQETSNQKKNRKKPLFGKTFDGIIFKIPETHNMISSLFDPRLPKSDLDLFILAVSLIQIFPLFVFSRKHLKTFYLILFLFWRLSYNFGLGWILKRQSQSRFLIRLAKAHKLFDPDSNPKLSKWINKQLILKMSNSSSNYSPKSVPLDYNVWILFRQLVDVILLNDFLSYFCLCFCSLKAPIQHTFLLHLLRWTAGTILVGFNVWVKLAAHRIIHDFAWYWGDAFFLSLRELVFDGVFEMAPHPMYSIGYAGFYGASLITGSQLIFFVSVFAHLCQFGFLVYFENPHIQRTYGPQARPLTTNYQLPSWSRFRTKQLLIPSSPVENFNSNVNNKNLDSVTLDLAEQEPPIDSNQIRQELEHLLFKKKDLMILENFDRFRAIDLITFLILTYSLLLLLINHPHVKLLVSLHAIAWRIWFSFGLGYQLKAQSQNKFLVRHFLTKYYYPIRSNSLGHNPANNQFHHKPIRSFEEGNHDEDLDLKFDVIEECFRNWKGIYNISLMMTHVSFAIMSIKFYKLDNNWDLSSELVRHTFGLCLIGIHLWTAQSTYEVLGKFGWFYGDFFVDDFPIELTYGGIYRYLNNPERSMGGAAFFGMSLMSGHKAVFVIALASVLCHWWFLSFVESPHMKKVYGDRIRKEAGLTKALKQGAQRLRSRTRQPESRFDGGSGSFDGLMSNEEIRDGKRLEQRFKEVQGTFEFIYDEAVLALDEFLEKSAPRLSGVVRDTKVLLQRSGERLILTRIANDLSCYDTSQYQLKIEDSPYHVARDAGSGRLRFHMGEPIKLRWTAPTNHSRADWVGCYRQGSNGSRLLSEVSSVGRWRGVFSDEWEGDMYIGKSGDKEELKSSVAQFKVQGGEHETHGGWIEFKGEQLPWKEGVYEFRLHHDGKHNVMALTEPFEVYVERVEPDIEDMKEIKNKLRQLVGYGLGMERKLIPRRLVQVLEEKEQTQNMNSNQAVKNQLDGKGRETEEMMAQEDRFTVMSLKEAERIQELIEVGTGIELGIDILLEDGEISKLAQRIIFVKSLSKPSKKLKNTIHEKVIK</sequence>
<evidence type="ECO:0000256" key="2">
    <source>
        <dbReference type="ARBA" id="ARBA00022516"/>
    </source>
</evidence>
<accession>A0A9Q3GXZ8</accession>
<feature type="transmembrane region" description="Helical" evidence="13">
    <location>
        <begin position="436"/>
        <end position="455"/>
    </location>
</feature>
<dbReference type="GO" id="GO:0005789">
    <property type="term" value="C:endoplasmic reticulum membrane"/>
    <property type="evidence" value="ECO:0007669"/>
    <property type="project" value="UniProtKB-SubCell"/>
</dbReference>
<keyword evidence="3 13" id="KW-0489">Methyltransferase</keyword>
<comment type="similarity">
    <text evidence="13">Belongs to the class VI-like SAM-binding methyltransferase superfamily. CHO2 family.</text>
</comment>
<comment type="subcellular location">
    <subcellularLocation>
        <location evidence="1">Endomembrane system</location>
        <topology evidence="1">Multi-pass membrane protein</topology>
    </subcellularLocation>
    <subcellularLocation>
        <location evidence="13">Endoplasmic reticulum membrane</location>
        <topology evidence="13">Multi-pass membrane protein</topology>
    </subcellularLocation>
</comment>
<dbReference type="PANTHER" id="PTHR32138">
    <property type="entry name" value="PHOSPHATIDYLETHANOLAMINE N-METHYLTRANSFERASE"/>
    <property type="match status" value="1"/>
</dbReference>
<feature type="transmembrane region" description="Helical" evidence="13">
    <location>
        <begin position="315"/>
        <end position="340"/>
    </location>
</feature>
<keyword evidence="2 13" id="KW-0444">Lipid biosynthesis</keyword>
<dbReference type="PANTHER" id="PTHR32138:SF0">
    <property type="entry name" value="PHOSPHATIDYLETHANOLAMINE N-METHYLTRANSFERASE"/>
    <property type="match status" value="1"/>
</dbReference>
<keyword evidence="5 13" id="KW-0949">S-adenosyl-L-methionine</keyword>
<dbReference type="Pfam" id="PF04191">
    <property type="entry name" value="PEMT"/>
    <property type="match status" value="2"/>
</dbReference>
<evidence type="ECO:0000313" key="15">
    <source>
        <dbReference type="EMBL" id="MBW0483024.1"/>
    </source>
</evidence>
<keyword evidence="12 13" id="KW-1208">Phospholipid metabolism</keyword>
<keyword evidence="10 13" id="KW-0472">Membrane</keyword>
<gene>
    <name evidence="15" type="ORF">O181_022739</name>
</gene>
<dbReference type="Proteomes" id="UP000765509">
    <property type="component" value="Unassembled WGS sequence"/>
</dbReference>
<evidence type="ECO:0000256" key="12">
    <source>
        <dbReference type="ARBA" id="ARBA00023264"/>
    </source>
</evidence>
<keyword evidence="7 13" id="KW-0256">Endoplasmic reticulum</keyword>
<feature type="transmembrane region" description="Helical" evidence="13">
    <location>
        <begin position="218"/>
        <end position="237"/>
    </location>
</feature>
<keyword evidence="16" id="KW-1185">Reference proteome</keyword>
<comment type="catalytic activity">
    <reaction evidence="13">
        <text>a 1,2-diacyl-sn-glycero-3-phosphoethanolamine + S-adenosyl-L-methionine = a 1,2-diacyl-sn-glycero-3-phospho-N-methylethanolamine + S-adenosyl-L-homocysteine + H(+)</text>
        <dbReference type="Rhea" id="RHEA:11164"/>
        <dbReference type="ChEBI" id="CHEBI:15378"/>
        <dbReference type="ChEBI" id="CHEBI:57856"/>
        <dbReference type="ChEBI" id="CHEBI:59789"/>
        <dbReference type="ChEBI" id="CHEBI:64573"/>
        <dbReference type="ChEBI" id="CHEBI:64612"/>
        <dbReference type="EC" id="2.1.1.17"/>
    </reaction>
</comment>
<evidence type="ECO:0000256" key="9">
    <source>
        <dbReference type="ARBA" id="ARBA00023098"/>
    </source>
</evidence>
<evidence type="ECO:0000256" key="10">
    <source>
        <dbReference type="ARBA" id="ARBA00023136"/>
    </source>
</evidence>
<comment type="function">
    <text evidence="13">Catalyzes the first step of the methylation pathway of phosphatidylcholine biosynthesis, the SAM-dependent methylation of phosphatidylethanolamine (PE) to phosphatidylmonomethylethanolamine (PMME).</text>
</comment>
<dbReference type="GO" id="GO:0006656">
    <property type="term" value="P:phosphatidylcholine biosynthetic process"/>
    <property type="evidence" value="ECO:0007669"/>
    <property type="project" value="UniProtKB-UniRule"/>
</dbReference>
<feature type="compositionally biased region" description="Polar residues" evidence="14">
    <location>
        <begin position="1"/>
        <end position="20"/>
    </location>
</feature>
<dbReference type="InterPro" id="IPR007318">
    <property type="entry name" value="Phopholipid_MeTrfase"/>
</dbReference>
<evidence type="ECO:0000313" key="16">
    <source>
        <dbReference type="Proteomes" id="UP000765509"/>
    </source>
</evidence>
<dbReference type="AlphaFoldDB" id="A0A9Q3GXZ8"/>
<evidence type="ECO:0000256" key="11">
    <source>
        <dbReference type="ARBA" id="ARBA00023209"/>
    </source>
</evidence>
<dbReference type="InterPro" id="IPR016219">
    <property type="entry name" value="Phosphatid-EA_MeTrfase_fun"/>
</dbReference>
<proteinExistence type="inferred from homology"/>
<dbReference type="EC" id="2.1.1.17" evidence="13"/>
<feature type="region of interest" description="Disordered" evidence="14">
    <location>
        <begin position="1"/>
        <end position="72"/>
    </location>
</feature>
<keyword evidence="11 13" id="KW-0594">Phospholipid biosynthesis</keyword>
<comment type="caution">
    <text evidence="13">Lacks conserved residue(s) required for the propagation of feature annotation.</text>
</comment>
<evidence type="ECO:0000256" key="1">
    <source>
        <dbReference type="ARBA" id="ARBA00004127"/>
    </source>
</evidence>
<evidence type="ECO:0000256" key="6">
    <source>
        <dbReference type="ARBA" id="ARBA00022692"/>
    </source>
</evidence>
<feature type="transmembrane region" description="Helical" evidence="13">
    <location>
        <begin position="243"/>
        <end position="263"/>
    </location>
</feature>
<dbReference type="PROSITE" id="PS51598">
    <property type="entry name" value="SAM_CHO2"/>
    <property type="match status" value="1"/>
</dbReference>
<dbReference type="EMBL" id="AVOT02007040">
    <property type="protein sequence ID" value="MBW0483024.1"/>
    <property type="molecule type" value="Genomic_DNA"/>
</dbReference>
<comment type="pathway">
    <text evidence="13">Phospholipid metabolism; phosphatidylcholine biosynthesis.</text>
</comment>
<dbReference type="OrthoDB" id="4583at2759"/>
<evidence type="ECO:0000256" key="13">
    <source>
        <dbReference type="RuleBase" id="RU361122"/>
    </source>
</evidence>
<organism evidence="15 16">
    <name type="scientific">Austropuccinia psidii MF-1</name>
    <dbReference type="NCBI Taxonomy" id="1389203"/>
    <lineage>
        <taxon>Eukaryota</taxon>
        <taxon>Fungi</taxon>
        <taxon>Dikarya</taxon>
        <taxon>Basidiomycota</taxon>
        <taxon>Pucciniomycotina</taxon>
        <taxon>Pucciniomycetes</taxon>
        <taxon>Pucciniales</taxon>
        <taxon>Sphaerophragmiaceae</taxon>
        <taxon>Austropuccinia</taxon>
    </lineage>
</organism>
<evidence type="ECO:0000256" key="5">
    <source>
        <dbReference type="ARBA" id="ARBA00022691"/>
    </source>
</evidence>
<keyword evidence="6 13" id="KW-0812">Transmembrane</keyword>
<name>A0A9Q3GXZ8_9BASI</name>
<comment type="caution">
    <text evidence="15">The sequence shown here is derived from an EMBL/GenBank/DDBJ whole genome shotgun (WGS) entry which is preliminary data.</text>
</comment>
<evidence type="ECO:0000256" key="14">
    <source>
        <dbReference type="SAM" id="MobiDB-lite"/>
    </source>
</evidence>
<evidence type="ECO:0000256" key="8">
    <source>
        <dbReference type="ARBA" id="ARBA00022989"/>
    </source>
</evidence>
<keyword evidence="8 13" id="KW-1133">Transmembrane helix</keyword>
<feature type="compositionally biased region" description="Basic and acidic residues" evidence="14">
    <location>
        <begin position="24"/>
        <end position="38"/>
    </location>
</feature>
<evidence type="ECO:0000256" key="3">
    <source>
        <dbReference type="ARBA" id="ARBA00022603"/>
    </source>
</evidence>
<keyword evidence="9 13" id="KW-0443">Lipid metabolism</keyword>
<feature type="transmembrane region" description="Helical" evidence="13">
    <location>
        <begin position="130"/>
        <end position="151"/>
    </location>
</feature>